<keyword evidence="1" id="KW-1133">Transmembrane helix</keyword>
<keyword evidence="1" id="KW-0472">Membrane</keyword>
<dbReference type="HOGENOM" id="CLU_2337535_0_0_1"/>
<proteinExistence type="predicted"/>
<keyword evidence="3" id="KW-1185">Reference proteome</keyword>
<organism evidence="2 3">
    <name type="scientific">Populus trichocarpa</name>
    <name type="common">Western balsam poplar</name>
    <name type="synonym">Populus balsamifera subsp. trichocarpa</name>
    <dbReference type="NCBI Taxonomy" id="3694"/>
    <lineage>
        <taxon>Eukaryota</taxon>
        <taxon>Viridiplantae</taxon>
        <taxon>Streptophyta</taxon>
        <taxon>Embryophyta</taxon>
        <taxon>Tracheophyta</taxon>
        <taxon>Spermatophyta</taxon>
        <taxon>Magnoliopsida</taxon>
        <taxon>eudicotyledons</taxon>
        <taxon>Gunneridae</taxon>
        <taxon>Pentapetalae</taxon>
        <taxon>rosids</taxon>
        <taxon>fabids</taxon>
        <taxon>Malpighiales</taxon>
        <taxon>Salicaceae</taxon>
        <taxon>Saliceae</taxon>
        <taxon>Populus</taxon>
    </lineage>
</organism>
<sequence length="98" mass="11197">MILLHWNQQAEIHLKGMVKDFGSFLLVHFMYMLLCIFHGPQYFKIKKEKGQKPGSSLPFSSLSPLRISSACDFSCDFNIKLHDLATILVSFKACQSIM</sequence>
<keyword evidence="1" id="KW-0812">Transmembrane</keyword>
<dbReference type="AlphaFoldDB" id="B9HCJ5"/>
<gene>
    <name evidence="2" type="ORF">POPTR_006G096500</name>
</gene>
<evidence type="ECO:0000313" key="2">
    <source>
        <dbReference type="EMBL" id="PNT30737.1"/>
    </source>
</evidence>
<protein>
    <submittedName>
        <fullName evidence="2">Uncharacterized protein</fullName>
    </submittedName>
</protein>
<dbReference type="Proteomes" id="UP000006729">
    <property type="component" value="Chromosome 6"/>
</dbReference>
<accession>B9HCJ5</accession>
<dbReference type="EMBL" id="CM009295">
    <property type="protein sequence ID" value="PNT30737.1"/>
    <property type="molecule type" value="Genomic_DNA"/>
</dbReference>
<feature type="transmembrane region" description="Helical" evidence="1">
    <location>
        <begin position="21"/>
        <end position="39"/>
    </location>
</feature>
<reference evidence="2 3" key="1">
    <citation type="journal article" date="2006" name="Science">
        <title>The genome of black cottonwood, Populus trichocarpa (Torr. &amp; Gray).</title>
        <authorList>
            <person name="Tuskan G.A."/>
            <person name="Difazio S."/>
            <person name="Jansson S."/>
            <person name="Bohlmann J."/>
            <person name="Grigoriev I."/>
            <person name="Hellsten U."/>
            <person name="Putnam N."/>
            <person name="Ralph S."/>
            <person name="Rombauts S."/>
            <person name="Salamov A."/>
            <person name="Schein J."/>
            <person name="Sterck L."/>
            <person name="Aerts A."/>
            <person name="Bhalerao R.R."/>
            <person name="Bhalerao R.P."/>
            <person name="Blaudez D."/>
            <person name="Boerjan W."/>
            <person name="Brun A."/>
            <person name="Brunner A."/>
            <person name="Busov V."/>
            <person name="Campbell M."/>
            <person name="Carlson J."/>
            <person name="Chalot M."/>
            <person name="Chapman J."/>
            <person name="Chen G.L."/>
            <person name="Cooper D."/>
            <person name="Coutinho P.M."/>
            <person name="Couturier J."/>
            <person name="Covert S."/>
            <person name="Cronk Q."/>
            <person name="Cunningham R."/>
            <person name="Davis J."/>
            <person name="Degroeve S."/>
            <person name="Dejardin A."/>
            <person name="Depamphilis C."/>
            <person name="Detter J."/>
            <person name="Dirks B."/>
            <person name="Dubchak I."/>
            <person name="Duplessis S."/>
            <person name="Ehlting J."/>
            <person name="Ellis B."/>
            <person name="Gendler K."/>
            <person name="Goodstein D."/>
            <person name="Gribskov M."/>
            <person name="Grimwood J."/>
            <person name="Groover A."/>
            <person name="Gunter L."/>
            <person name="Hamberger B."/>
            <person name="Heinze B."/>
            <person name="Helariutta Y."/>
            <person name="Henrissat B."/>
            <person name="Holligan D."/>
            <person name="Holt R."/>
            <person name="Huang W."/>
            <person name="Islam-Faridi N."/>
            <person name="Jones S."/>
            <person name="Jones-Rhoades M."/>
            <person name="Jorgensen R."/>
            <person name="Joshi C."/>
            <person name="Kangasjarvi J."/>
            <person name="Karlsson J."/>
            <person name="Kelleher C."/>
            <person name="Kirkpatrick R."/>
            <person name="Kirst M."/>
            <person name="Kohler A."/>
            <person name="Kalluri U."/>
            <person name="Larimer F."/>
            <person name="Leebens-Mack J."/>
            <person name="Leple J.C."/>
            <person name="Locascio P."/>
            <person name="Lou Y."/>
            <person name="Lucas S."/>
            <person name="Martin F."/>
            <person name="Montanini B."/>
            <person name="Napoli C."/>
            <person name="Nelson D.R."/>
            <person name="Nelson C."/>
            <person name="Nieminen K."/>
            <person name="Nilsson O."/>
            <person name="Pereda V."/>
            <person name="Peter G."/>
            <person name="Philippe R."/>
            <person name="Pilate G."/>
            <person name="Poliakov A."/>
            <person name="Razumovskaya J."/>
            <person name="Richardson P."/>
            <person name="Rinaldi C."/>
            <person name="Ritland K."/>
            <person name="Rouze P."/>
            <person name="Ryaboy D."/>
            <person name="Schmutz J."/>
            <person name="Schrader J."/>
            <person name="Segerman B."/>
            <person name="Shin H."/>
            <person name="Siddiqui A."/>
            <person name="Sterky F."/>
            <person name="Terry A."/>
            <person name="Tsai C.J."/>
            <person name="Uberbacher E."/>
            <person name="Unneberg P."/>
            <person name="Vahala J."/>
            <person name="Wall K."/>
            <person name="Wessler S."/>
            <person name="Yang G."/>
            <person name="Yin T."/>
            <person name="Douglas C."/>
            <person name="Marra M."/>
            <person name="Sandberg G."/>
            <person name="Van de Peer Y."/>
            <person name="Rokhsar D."/>
        </authorList>
    </citation>
    <scope>NUCLEOTIDE SEQUENCE [LARGE SCALE GENOMIC DNA]</scope>
    <source>
        <strain evidence="3">cv. Nisqually</strain>
    </source>
</reference>
<dbReference type="InParanoid" id="B9HCJ5"/>
<name>B9HCJ5_POPTR</name>
<evidence type="ECO:0000313" key="3">
    <source>
        <dbReference type="Proteomes" id="UP000006729"/>
    </source>
</evidence>
<evidence type="ECO:0000256" key="1">
    <source>
        <dbReference type="SAM" id="Phobius"/>
    </source>
</evidence>